<keyword evidence="3" id="KW-1185">Reference proteome</keyword>
<protein>
    <submittedName>
        <fullName evidence="2">Glycosyltransferase involved in cell wall bisynthesis</fullName>
    </submittedName>
</protein>
<dbReference type="Gene3D" id="3.90.550.10">
    <property type="entry name" value="Spore Coat Polysaccharide Biosynthesis Protein SpsA, Chain A"/>
    <property type="match status" value="1"/>
</dbReference>
<dbReference type="PANTHER" id="PTHR43685">
    <property type="entry name" value="GLYCOSYLTRANSFERASE"/>
    <property type="match status" value="1"/>
</dbReference>
<reference evidence="3" key="1">
    <citation type="submission" date="2017-09" db="EMBL/GenBank/DDBJ databases">
        <authorList>
            <person name="Varghese N."/>
            <person name="Submissions S."/>
        </authorList>
    </citation>
    <scope>NUCLEOTIDE SEQUENCE [LARGE SCALE GENOMIC DNA]</scope>
    <source>
        <strain evidence="3">DSM 29961</strain>
    </source>
</reference>
<dbReference type="RefSeq" id="WP_097131179.1">
    <property type="nucleotide sequence ID" value="NZ_OCNH01000008.1"/>
</dbReference>
<name>A0A286GS12_9BACT</name>
<evidence type="ECO:0000259" key="1">
    <source>
        <dbReference type="Pfam" id="PF00535"/>
    </source>
</evidence>
<keyword evidence="2" id="KW-0808">Transferase</keyword>
<dbReference type="SUPFAM" id="SSF53448">
    <property type="entry name" value="Nucleotide-diphospho-sugar transferases"/>
    <property type="match status" value="1"/>
</dbReference>
<evidence type="ECO:0000313" key="3">
    <source>
        <dbReference type="Proteomes" id="UP000219452"/>
    </source>
</evidence>
<dbReference type="Pfam" id="PF00535">
    <property type="entry name" value="Glycos_transf_2"/>
    <property type="match status" value="1"/>
</dbReference>
<dbReference type="AlphaFoldDB" id="A0A286GS12"/>
<feature type="domain" description="Glycosyltransferase 2-like" evidence="1">
    <location>
        <begin position="3"/>
        <end position="152"/>
    </location>
</feature>
<dbReference type="InterPro" id="IPR050834">
    <property type="entry name" value="Glycosyltransf_2"/>
</dbReference>
<dbReference type="InterPro" id="IPR029044">
    <property type="entry name" value="Nucleotide-diphossugar_trans"/>
</dbReference>
<gene>
    <name evidence="2" type="ORF">SAMN06269250_6025</name>
</gene>
<dbReference type="GO" id="GO:0016740">
    <property type="term" value="F:transferase activity"/>
    <property type="evidence" value="ECO:0007669"/>
    <property type="project" value="UniProtKB-KW"/>
</dbReference>
<dbReference type="EMBL" id="OCNH01000008">
    <property type="protein sequence ID" value="SOD98323.1"/>
    <property type="molecule type" value="Genomic_DNA"/>
</dbReference>
<sequence>MITVVIPLYNKAHTIVETLGSVLKQSFTEFEVILVNDGSTDNSTEVITKKFSDGRIKVINQTNQGVSVARNVGVANARYEYIAFLDGDDLWLPGYLATMAKAIKLYPKAGMFCCAGIVRNSDKVEILRTTRKYMKKIVEINFFENPHVFLHTSATIVSRIEFNKTKGFPLGMKRNQDFALFFSLALITQVVYCGFPLSVYVGGVEGQTTSNFNSSVLLHKANRYNYVYDNWISSGANNKDFIIFMKYELRHGLYSLIKKNGYKDINLFLDNLSKGVISQFLPMELALYKDKYLKFFAISFIVSTKIRWKMRGYPVVGEAN</sequence>
<dbReference type="CDD" id="cd00761">
    <property type="entry name" value="Glyco_tranf_GTA_type"/>
    <property type="match status" value="1"/>
</dbReference>
<accession>A0A286GS12</accession>
<dbReference type="Proteomes" id="UP000219452">
    <property type="component" value="Unassembled WGS sequence"/>
</dbReference>
<dbReference type="OrthoDB" id="6307329at2"/>
<evidence type="ECO:0000313" key="2">
    <source>
        <dbReference type="EMBL" id="SOD98323.1"/>
    </source>
</evidence>
<dbReference type="PANTHER" id="PTHR43685:SF2">
    <property type="entry name" value="GLYCOSYLTRANSFERASE 2-LIKE DOMAIN-CONTAINING PROTEIN"/>
    <property type="match status" value="1"/>
</dbReference>
<organism evidence="2 3">
    <name type="scientific">Spirosoma fluviale</name>
    <dbReference type="NCBI Taxonomy" id="1597977"/>
    <lineage>
        <taxon>Bacteria</taxon>
        <taxon>Pseudomonadati</taxon>
        <taxon>Bacteroidota</taxon>
        <taxon>Cytophagia</taxon>
        <taxon>Cytophagales</taxon>
        <taxon>Cytophagaceae</taxon>
        <taxon>Spirosoma</taxon>
    </lineage>
</organism>
<dbReference type="InterPro" id="IPR001173">
    <property type="entry name" value="Glyco_trans_2-like"/>
</dbReference>
<proteinExistence type="predicted"/>